<keyword evidence="12" id="KW-0460">Magnesium</keyword>
<keyword evidence="11" id="KW-0106">Calcium</keyword>
<dbReference type="SMART" id="SM00861">
    <property type="entry name" value="Transket_pyr"/>
    <property type="match status" value="1"/>
</dbReference>
<comment type="cofactor">
    <cofactor evidence="4">
        <name>Mg(2+)</name>
        <dbReference type="ChEBI" id="CHEBI:18420"/>
    </cofactor>
</comment>
<comment type="cofactor">
    <cofactor evidence="2">
        <name>Mn(2+)</name>
        <dbReference type="ChEBI" id="CHEBI:29035"/>
    </cofactor>
</comment>
<dbReference type="SUPFAM" id="SSF52518">
    <property type="entry name" value="Thiamin diphosphate-binding fold (THDP-binding)"/>
    <property type="match status" value="2"/>
</dbReference>
<dbReference type="RefSeq" id="WP_034558476.1">
    <property type="nucleotide sequence ID" value="NZ_FZML01000020.1"/>
</dbReference>
<dbReference type="Proteomes" id="UP000029922">
    <property type="component" value="Unassembled WGS sequence"/>
</dbReference>
<dbReference type="Pfam" id="PF22613">
    <property type="entry name" value="Transketolase_C_1"/>
    <property type="match status" value="2"/>
</dbReference>
<dbReference type="PANTHER" id="PTHR43522">
    <property type="entry name" value="TRANSKETOLASE"/>
    <property type="match status" value="1"/>
</dbReference>
<dbReference type="Pfam" id="PF02779">
    <property type="entry name" value="Transket_pyr"/>
    <property type="match status" value="1"/>
</dbReference>
<evidence type="ECO:0000256" key="6">
    <source>
        <dbReference type="ARBA" id="ARBA00007131"/>
    </source>
</evidence>
<dbReference type="EC" id="2.2.1.1" evidence="8"/>
<dbReference type="InterPro" id="IPR005474">
    <property type="entry name" value="Transketolase_N"/>
</dbReference>
<dbReference type="GO" id="GO:0005829">
    <property type="term" value="C:cytosol"/>
    <property type="evidence" value="ECO:0007669"/>
    <property type="project" value="TreeGrafter"/>
</dbReference>
<accession>A0A099TWI9</accession>
<reference evidence="17 18" key="1">
    <citation type="journal article" date="2014" name="Genome Announc.">
        <title>Draft genome sequences of eight enterohepatic helicobacter species isolated from both laboratory and wild rodents.</title>
        <authorList>
            <person name="Sheh A."/>
            <person name="Shen Z."/>
            <person name="Fox J.G."/>
        </authorList>
    </citation>
    <scope>NUCLEOTIDE SEQUENCE [LARGE SCALE GENOMIC DNA]</scope>
    <source>
        <strain evidence="17 18">ST1</strain>
    </source>
</reference>
<evidence type="ECO:0000256" key="11">
    <source>
        <dbReference type="ARBA" id="ARBA00022837"/>
    </source>
</evidence>
<dbReference type="STRING" id="216.LS73_06835"/>
<dbReference type="PANTHER" id="PTHR43522:SF2">
    <property type="entry name" value="TRANSKETOLASE 1-RELATED"/>
    <property type="match status" value="1"/>
</dbReference>
<dbReference type="InterPro" id="IPR029061">
    <property type="entry name" value="THDP-binding"/>
</dbReference>
<evidence type="ECO:0000256" key="10">
    <source>
        <dbReference type="ARBA" id="ARBA00022723"/>
    </source>
</evidence>
<dbReference type="InterPro" id="IPR009014">
    <property type="entry name" value="Transketo_C/PFOR_II"/>
</dbReference>
<dbReference type="Gene3D" id="3.40.50.920">
    <property type="match status" value="1"/>
</dbReference>
<evidence type="ECO:0000256" key="4">
    <source>
        <dbReference type="ARBA" id="ARBA00001946"/>
    </source>
</evidence>
<evidence type="ECO:0000256" key="9">
    <source>
        <dbReference type="ARBA" id="ARBA00022679"/>
    </source>
</evidence>
<evidence type="ECO:0000256" key="5">
    <source>
        <dbReference type="ARBA" id="ARBA00001964"/>
    </source>
</evidence>
<dbReference type="InterPro" id="IPR033247">
    <property type="entry name" value="Transketolase_fam"/>
</dbReference>
<dbReference type="CDD" id="cd02012">
    <property type="entry name" value="TPP_TK"/>
    <property type="match status" value="1"/>
</dbReference>
<evidence type="ECO:0000259" key="15">
    <source>
        <dbReference type="SMART" id="SM00861"/>
    </source>
</evidence>
<keyword evidence="13" id="KW-0786">Thiamine pyrophosphate</keyword>
<dbReference type="GO" id="GO:0006098">
    <property type="term" value="P:pentose-phosphate shunt"/>
    <property type="evidence" value="ECO:0007669"/>
    <property type="project" value="TreeGrafter"/>
</dbReference>
<dbReference type="InterPro" id="IPR020826">
    <property type="entry name" value="Transketolase_BS"/>
</dbReference>
<evidence type="ECO:0000256" key="12">
    <source>
        <dbReference type="ARBA" id="ARBA00022842"/>
    </source>
</evidence>
<proteinExistence type="inferred from homology"/>
<gene>
    <name evidence="16" type="primary">tktA</name>
    <name evidence="17" type="ORF">LS73_004535</name>
    <name evidence="16" type="ORF">NCTC12714_01235</name>
</gene>
<dbReference type="OrthoDB" id="8732661at2"/>
<dbReference type="AlphaFoldDB" id="A0A099TWI9"/>
<evidence type="ECO:0000313" key="16">
    <source>
        <dbReference type="EMBL" id="STQ86428.1"/>
    </source>
</evidence>
<dbReference type="Proteomes" id="UP000255139">
    <property type="component" value="Unassembled WGS sequence"/>
</dbReference>
<name>A0A099TWI9_9HELI</name>
<dbReference type="CDD" id="cd07033">
    <property type="entry name" value="TPP_PYR_DXS_TK_like"/>
    <property type="match status" value="1"/>
</dbReference>
<dbReference type="EMBL" id="UGJE01000002">
    <property type="protein sequence ID" value="STQ86428.1"/>
    <property type="molecule type" value="Genomic_DNA"/>
</dbReference>
<comment type="subunit">
    <text evidence="7">Homodimer.</text>
</comment>
<keyword evidence="9 16" id="KW-0808">Transferase</keyword>
<dbReference type="PROSITE" id="PS00802">
    <property type="entry name" value="TRANSKETOLASE_2"/>
    <property type="match status" value="1"/>
</dbReference>
<feature type="domain" description="Transketolase-like pyrimidine-binding" evidence="15">
    <location>
        <begin position="354"/>
        <end position="520"/>
    </location>
</feature>
<evidence type="ECO:0000256" key="8">
    <source>
        <dbReference type="ARBA" id="ARBA00013152"/>
    </source>
</evidence>
<dbReference type="GO" id="GO:0004802">
    <property type="term" value="F:transketolase activity"/>
    <property type="evidence" value="ECO:0007669"/>
    <property type="project" value="UniProtKB-EC"/>
</dbReference>
<dbReference type="Pfam" id="PF00456">
    <property type="entry name" value="Transketolase_N"/>
    <property type="match status" value="1"/>
</dbReference>
<evidence type="ECO:0000256" key="3">
    <source>
        <dbReference type="ARBA" id="ARBA00001941"/>
    </source>
</evidence>
<dbReference type="FunFam" id="3.40.50.970:FF:000045">
    <property type="entry name" value="Transketolase"/>
    <property type="match status" value="1"/>
</dbReference>
<evidence type="ECO:0000256" key="1">
    <source>
        <dbReference type="ARBA" id="ARBA00001913"/>
    </source>
</evidence>
<sequence length="681" mass="74416">MPTHARIDSKKIANELALLCADMVQFANSGHPGAPMGLSDIAVVLANHIRIIPQDRNWLNRDRLVFSGGHASALLYAMLHLWGYDVSLQDLQSFRRLDSKTPGHPEYNHTHGVEITTGPLGQGVANAVGFCLASKRAANMLGNDIINHKVYCLCGDGDLQEGISYEACSLAGLHSLSNLVLIYDSNNISIEGDISIAFGENVRLRFESQGFFVQEVDGHDQAQINSALLNLSSEKPNLIIAHTRIAKNAYKLEGSHHAHGAPLGEEIITKTKQILGLSPDSFYISDELKAHFADTIARTKPLYDAWHGLKDKLENSKKDVLESLLKKDFTQVVYPKFSNDLDKCIHAKLSKDNIATRASNGKILNAIAKSNIGFIGGSADLAPSNNTLIAESNDFPNGVNLHFGVREHAMGAICNAFANYGIFTPYCATFFVFSDYLCPSIRVASLMNAQVFYIFTHDSIGVGEDGATHQPIEQLSHLRAMPNLLNWRVADANENVCAWQNALDIPKPQSFILTRQNLPIIEANTITKQNVAKGGYVISKSLLLPSNPKISLLASGSEVSLAIKAQEILENPSILVNLKAASSLLKRLEDLGLDSKGVATQVISMPCFELFIAQDKSYIDEVFGDSMVLGIEALRSLELYRFCNSVICMSRFGASGNGDLLFDRFGFNVENICLEAIKLIG</sequence>
<dbReference type="InterPro" id="IPR005475">
    <property type="entry name" value="Transketolase-like_Pyr-bd"/>
</dbReference>
<evidence type="ECO:0000256" key="13">
    <source>
        <dbReference type="ARBA" id="ARBA00023052"/>
    </source>
</evidence>
<dbReference type="GO" id="GO:0046872">
    <property type="term" value="F:metal ion binding"/>
    <property type="evidence" value="ECO:0007669"/>
    <property type="project" value="UniProtKB-KW"/>
</dbReference>
<evidence type="ECO:0000256" key="7">
    <source>
        <dbReference type="ARBA" id="ARBA00011738"/>
    </source>
</evidence>
<evidence type="ECO:0000313" key="19">
    <source>
        <dbReference type="Proteomes" id="UP000255139"/>
    </source>
</evidence>
<dbReference type="SUPFAM" id="SSF52922">
    <property type="entry name" value="TK C-terminal domain-like"/>
    <property type="match status" value="2"/>
</dbReference>
<comment type="cofactor">
    <cofactor evidence="1">
        <name>Ca(2+)</name>
        <dbReference type="ChEBI" id="CHEBI:29108"/>
    </cofactor>
</comment>
<reference evidence="16 19" key="2">
    <citation type="submission" date="2018-06" db="EMBL/GenBank/DDBJ databases">
        <authorList>
            <consortium name="Pathogen Informatics"/>
            <person name="Doyle S."/>
        </authorList>
    </citation>
    <scope>NUCLEOTIDE SEQUENCE [LARGE SCALE GENOMIC DNA]</scope>
    <source>
        <strain evidence="16 19">NCTC12714</strain>
    </source>
</reference>
<comment type="similarity">
    <text evidence="6">Belongs to the transketolase family.</text>
</comment>
<dbReference type="InterPro" id="IPR055152">
    <property type="entry name" value="Transketolase-like_C_2"/>
</dbReference>
<comment type="cofactor">
    <cofactor evidence="3">
        <name>Co(2+)</name>
        <dbReference type="ChEBI" id="CHEBI:48828"/>
    </cofactor>
</comment>
<evidence type="ECO:0000256" key="14">
    <source>
        <dbReference type="ARBA" id="ARBA00049473"/>
    </source>
</evidence>
<protein>
    <recommendedName>
        <fullName evidence="8">transketolase</fullName>
        <ecNumber evidence="8">2.2.1.1</ecNumber>
    </recommendedName>
</protein>
<keyword evidence="10" id="KW-0479">Metal-binding</keyword>
<evidence type="ECO:0000313" key="17">
    <source>
        <dbReference type="EMBL" id="TLE00454.1"/>
    </source>
</evidence>
<dbReference type="EMBL" id="JRPD02000007">
    <property type="protein sequence ID" value="TLE00454.1"/>
    <property type="molecule type" value="Genomic_DNA"/>
</dbReference>
<organism evidence="16 19">
    <name type="scientific">Helicobacter muridarum</name>
    <dbReference type="NCBI Taxonomy" id="216"/>
    <lineage>
        <taxon>Bacteria</taxon>
        <taxon>Pseudomonadati</taxon>
        <taxon>Campylobacterota</taxon>
        <taxon>Epsilonproteobacteria</taxon>
        <taxon>Campylobacterales</taxon>
        <taxon>Helicobacteraceae</taxon>
        <taxon>Helicobacter</taxon>
    </lineage>
</organism>
<comment type="cofactor">
    <cofactor evidence="5">
        <name>thiamine diphosphate</name>
        <dbReference type="ChEBI" id="CHEBI:58937"/>
    </cofactor>
</comment>
<evidence type="ECO:0000313" key="18">
    <source>
        <dbReference type="Proteomes" id="UP000029922"/>
    </source>
</evidence>
<dbReference type="Gene3D" id="3.40.50.970">
    <property type="match status" value="2"/>
</dbReference>
<evidence type="ECO:0000256" key="2">
    <source>
        <dbReference type="ARBA" id="ARBA00001936"/>
    </source>
</evidence>
<comment type="catalytic activity">
    <reaction evidence="14">
        <text>D-sedoheptulose 7-phosphate + D-glyceraldehyde 3-phosphate = aldehydo-D-ribose 5-phosphate + D-xylulose 5-phosphate</text>
        <dbReference type="Rhea" id="RHEA:10508"/>
        <dbReference type="ChEBI" id="CHEBI:57483"/>
        <dbReference type="ChEBI" id="CHEBI:57737"/>
        <dbReference type="ChEBI" id="CHEBI:58273"/>
        <dbReference type="ChEBI" id="CHEBI:59776"/>
        <dbReference type="EC" id="2.2.1.1"/>
    </reaction>
</comment>
<keyword evidence="19" id="KW-1185">Reference proteome</keyword>